<reference evidence="3 4" key="2">
    <citation type="submission" date="2019-01" db="EMBL/GenBank/DDBJ databases">
        <title>The decoding of complex shrimp genome reveals the adaptation for benthos swimmer, frequently molting mechanism and breeding impact on genome.</title>
        <authorList>
            <person name="Sun Y."/>
            <person name="Gao Y."/>
            <person name="Yu Y."/>
        </authorList>
    </citation>
    <scope>NUCLEOTIDE SEQUENCE [LARGE SCALE GENOMIC DNA]</scope>
    <source>
        <tissue evidence="3">Muscle</tissue>
    </source>
</reference>
<evidence type="ECO:0000313" key="3">
    <source>
        <dbReference type="EMBL" id="ROT68728.1"/>
    </source>
</evidence>
<gene>
    <name evidence="3" type="ORF">C7M84_013116</name>
</gene>
<feature type="transmembrane region" description="Helical" evidence="2">
    <location>
        <begin position="161"/>
        <end position="180"/>
    </location>
</feature>
<name>A0A423SXA9_PENVA</name>
<evidence type="ECO:0000256" key="2">
    <source>
        <dbReference type="SAM" id="Phobius"/>
    </source>
</evidence>
<protein>
    <submittedName>
        <fullName evidence="3">Uncharacterized protein</fullName>
    </submittedName>
</protein>
<feature type="transmembrane region" description="Helical" evidence="2">
    <location>
        <begin position="121"/>
        <end position="141"/>
    </location>
</feature>
<accession>A0A423SXA9</accession>
<feature type="transmembrane region" description="Helical" evidence="2">
    <location>
        <begin position="192"/>
        <end position="210"/>
    </location>
</feature>
<evidence type="ECO:0000256" key="1">
    <source>
        <dbReference type="SAM" id="MobiDB-lite"/>
    </source>
</evidence>
<organism evidence="3 4">
    <name type="scientific">Penaeus vannamei</name>
    <name type="common">Whiteleg shrimp</name>
    <name type="synonym">Litopenaeus vannamei</name>
    <dbReference type="NCBI Taxonomy" id="6689"/>
    <lineage>
        <taxon>Eukaryota</taxon>
        <taxon>Metazoa</taxon>
        <taxon>Ecdysozoa</taxon>
        <taxon>Arthropoda</taxon>
        <taxon>Crustacea</taxon>
        <taxon>Multicrustacea</taxon>
        <taxon>Malacostraca</taxon>
        <taxon>Eumalacostraca</taxon>
        <taxon>Eucarida</taxon>
        <taxon>Decapoda</taxon>
        <taxon>Dendrobranchiata</taxon>
        <taxon>Penaeoidea</taxon>
        <taxon>Penaeidae</taxon>
        <taxon>Penaeus</taxon>
    </lineage>
</organism>
<keyword evidence="4" id="KW-1185">Reference proteome</keyword>
<feature type="compositionally biased region" description="Polar residues" evidence="1">
    <location>
        <begin position="31"/>
        <end position="43"/>
    </location>
</feature>
<keyword evidence="2" id="KW-1133">Transmembrane helix</keyword>
<dbReference type="EMBL" id="QCYY01002639">
    <property type="protein sequence ID" value="ROT68728.1"/>
    <property type="molecule type" value="Genomic_DNA"/>
</dbReference>
<keyword evidence="2" id="KW-0812">Transmembrane</keyword>
<feature type="transmembrane region" description="Helical" evidence="2">
    <location>
        <begin position="50"/>
        <end position="73"/>
    </location>
</feature>
<sequence>MLLRLAQEQAQGSLTRRPRGEAKRQRHQKKQPSPETSNSQDMKSSKSLPLLLFLLLLLPLLFHFLLSIFLFLLPSPPFPFLSSPSLSPSLSSSFSISFSFFSSPISFSLSSFFFFFSSIPLFLFIFSPISSSLIFFFPSLLFPSLSLSFPFSSSLFTCPCFFLRPFSLPLSILFFAFDLLPRFSNPSPSRFFLFLLAFVPLLNIVLPLFFDIPPSFFLSLFLLSQSLSLPPFLFLLAQSLSLPLLLFLLALPPLSVAFPPSSPFPPRPYLSPSPVPPPLRPLLQSHVAASPSVFLKARLVYPRRSICYRYLSFPFYSLRMAGSILRYSLKLRLNHFTAIVTRFSIKKQRKQLQRRFNLKGFKREGAARIRDTRKLTWLVPRPGASVARNKGKVAAACATSSPNSIQRSFPAYKRPIAFNPHSRVPPPHPRAWLMHAPPLHLRSRRSSRREGEGGSSTCATMTCELVGARAREKGAPAFSRACSRYRALAHPPRR</sequence>
<feature type="region of interest" description="Disordered" evidence="1">
    <location>
        <begin position="1"/>
        <end position="43"/>
    </location>
</feature>
<feature type="transmembrane region" description="Helical" evidence="2">
    <location>
        <begin position="93"/>
        <end position="114"/>
    </location>
</feature>
<reference evidence="3 4" key="1">
    <citation type="submission" date="2018-04" db="EMBL/GenBank/DDBJ databases">
        <authorList>
            <person name="Zhang X."/>
            <person name="Yuan J."/>
            <person name="Li F."/>
            <person name="Xiang J."/>
        </authorList>
    </citation>
    <scope>NUCLEOTIDE SEQUENCE [LARGE SCALE GENOMIC DNA]</scope>
    <source>
        <tissue evidence="3">Muscle</tissue>
    </source>
</reference>
<comment type="caution">
    <text evidence="3">The sequence shown here is derived from an EMBL/GenBank/DDBJ whole genome shotgun (WGS) entry which is preliminary data.</text>
</comment>
<evidence type="ECO:0000313" key="4">
    <source>
        <dbReference type="Proteomes" id="UP000283509"/>
    </source>
</evidence>
<proteinExistence type="predicted"/>
<dbReference type="AlphaFoldDB" id="A0A423SXA9"/>
<keyword evidence="2" id="KW-0472">Membrane</keyword>
<dbReference type="Proteomes" id="UP000283509">
    <property type="component" value="Unassembled WGS sequence"/>
</dbReference>